<dbReference type="Gene3D" id="3.30.40.10">
    <property type="entry name" value="Zinc/RING finger domain, C3HC4 (zinc finger)"/>
    <property type="match status" value="1"/>
</dbReference>
<feature type="compositionally biased region" description="Low complexity" evidence="1">
    <location>
        <begin position="148"/>
        <end position="172"/>
    </location>
</feature>
<evidence type="ECO:0008006" key="3">
    <source>
        <dbReference type="Google" id="ProtNLM"/>
    </source>
</evidence>
<proteinExistence type="predicted"/>
<feature type="region of interest" description="Disordered" evidence="1">
    <location>
        <begin position="1"/>
        <end position="28"/>
    </location>
</feature>
<organism evidence="2">
    <name type="scientific">Chlamydomonas leiostraca</name>
    <dbReference type="NCBI Taxonomy" id="1034604"/>
    <lineage>
        <taxon>Eukaryota</taxon>
        <taxon>Viridiplantae</taxon>
        <taxon>Chlorophyta</taxon>
        <taxon>core chlorophytes</taxon>
        <taxon>Chlorophyceae</taxon>
        <taxon>CS clade</taxon>
        <taxon>Chlamydomonadales</taxon>
        <taxon>Chlamydomonadaceae</taxon>
        <taxon>Chlamydomonas</taxon>
    </lineage>
</organism>
<feature type="region of interest" description="Disordered" evidence="1">
    <location>
        <begin position="104"/>
        <end position="177"/>
    </location>
</feature>
<feature type="compositionally biased region" description="Low complexity" evidence="1">
    <location>
        <begin position="63"/>
        <end position="74"/>
    </location>
</feature>
<name>A0A7S0RHI0_9CHLO</name>
<protein>
    <recommendedName>
        <fullName evidence="3">RING-type domain-containing protein</fullName>
    </recommendedName>
</protein>
<gene>
    <name evidence="2" type="ORF">CLEI1391_LOCUS8082</name>
</gene>
<evidence type="ECO:0000313" key="2">
    <source>
        <dbReference type="EMBL" id="CAD8677621.1"/>
    </source>
</evidence>
<dbReference type="AlphaFoldDB" id="A0A7S0RHI0"/>
<feature type="compositionally biased region" description="Pro residues" evidence="1">
    <location>
        <begin position="1"/>
        <end position="24"/>
    </location>
</feature>
<reference evidence="2" key="1">
    <citation type="submission" date="2021-01" db="EMBL/GenBank/DDBJ databases">
        <authorList>
            <person name="Corre E."/>
            <person name="Pelletier E."/>
            <person name="Niang G."/>
            <person name="Scheremetjew M."/>
            <person name="Finn R."/>
            <person name="Kale V."/>
            <person name="Holt S."/>
            <person name="Cochrane G."/>
            <person name="Meng A."/>
            <person name="Brown T."/>
            <person name="Cohen L."/>
        </authorList>
    </citation>
    <scope>NUCLEOTIDE SEQUENCE</scope>
    <source>
        <strain evidence="2">SAG 11-49</strain>
    </source>
</reference>
<dbReference type="EMBL" id="HBFB01014330">
    <property type="protein sequence ID" value="CAD8677621.1"/>
    <property type="molecule type" value="Transcribed_RNA"/>
</dbReference>
<accession>A0A7S0RHI0</accession>
<sequence>MVPPPSAPEQPVSPPPATAPPPAAPDLSHLSLSLNPALAAALAASRGLAAGPAAPGAVGGGSRVAPGGPAAPSSTVPLVQQAMRSLALTDAVAAPAASTSSQVPAVAAGSQDGPAVPSGAPAQLQAGPRRQLVASASSGTHMPPLGPPGAAAAASGTAGPSSSTPAPASAPTRKARGPKAWVLGRDECVVCMELGAVGDWAFLHGATLHVGCCEECAVSISTSAKPQCPFCLQPIDKIARAFAPA</sequence>
<evidence type="ECO:0000256" key="1">
    <source>
        <dbReference type="SAM" id="MobiDB-lite"/>
    </source>
</evidence>
<dbReference type="InterPro" id="IPR013083">
    <property type="entry name" value="Znf_RING/FYVE/PHD"/>
</dbReference>
<feature type="region of interest" description="Disordered" evidence="1">
    <location>
        <begin position="49"/>
        <end position="75"/>
    </location>
</feature>
<dbReference type="Pfam" id="PF13920">
    <property type="entry name" value="zf-C3HC4_3"/>
    <property type="match status" value="1"/>
</dbReference>